<evidence type="ECO:0000313" key="2">
    <source>
        <dbReference type="EMBL" id="KKN31760.1"/>
    </source>
</evidence>
<proteinExistence type="predicted"/>
<evidence type="ECO:0000256" key="1">
    <source>
        <dbReference type="SAM" id="MobiDB-lite"/>
    </source>
</evidence>
<comment type="caution">
    <text evidence="2">The sequence shown here is derived from an EMBL/GenBank/DDBJ whole genome shotgun (WGS) entry which is preliminary data.</text>
</comment>
<organism evidence="2">
    <name type="scientific">marine sediment metagenome</name>
    <dbReference type="NCBI Taxonomy" id="412755"/>
    <lineage>
        <taxon>unclassified sequences</taxon>
        <taxon>metagenomes</taxon>
        <taxon>ecological metagenomes</taxon>
    </lineage>
</organism>
<dbReference type="AlphaFoldDB" id="A0A0F9PIY9"/>
<gene>
    <name evidence="2" type="ORF">LCGC14_0820750</name>
</gene>
<sequence>MDTLLSVAQRFGQDRPSEDFYNESATSHYEGIIIAVDSNKWTVDVRTIGLEQSLQDVRVMAPYYSFRRGHGIFQIPEVGSMCVVTRTQSDWIVVGFLPPSDIDATLGNEGDDASTGTQNLNDQFLGQVAAIKKNIANKKKQKEGPPGRHSFRSGREGDMIPGDGCVKTIAGNKIKWFTNGNILFESSSLCQRIMSKLKNTIIDICTSYNLLTPGFQHSIDTDEVTQRVLSTTQVRKLSSEKKPRLQVKQGFVGTDEIYEFTVFATDGKTKNFLFRIKDSGESVWTVGDPNTSGVEVEQKPSGEYNITASGSVNVDAKGPVRVESAVSAVVEAPSITVGEGSADFLVKLAPLLAKYNAHTHIGNQGTPTGAPLVSLDATDGTTKLKGG</sequence>
<reference evidence="2" key="1">
    <citation type="journal article" date="2015" name="Nature">
        <title>Complex archaea that bridge the gap between prokaryotes and eukaryotes.</title>
        <authorList>
            <person name="Spang A."/>
            <person name="Saw J.H."/>
            <person name="Jorgensen S.L."/>
            <person name="Zaremba-Niedzwiedzka K."/>
            <person name="Martijn J."/>
            <person name="Lind A.E."/>
            <person name="van Eijk R."/>
            <person name="Schleper C."/>
            <person name="Guy L."/>
            <person name="Ettema T.J."/>
        </authorList>
    </citation>
    <scope>NUCLEOTIDE SEQUENCE</scope>
</reference>
<name>A0A0F9PIY9_9ZZZZ</name>
<feature type="region of interest" description="Disordered" evidence="1">
    <location>
        <begin position="136"/>
        <end position="159"/>
    </location>
</feature>
<accession>A0A0F9PIY9</accession>
<protein>
    <submittedName>
        <fullName evidence="2">Uncharacterized protein</fullName>
    </submittedName>
</protein>
<dbReference type="EMBL" id="LAZR01002304">
    <property type="protein sequence ID" value="KKN31760.1"/>
    <property type="molecule type" value="Genomic_DNA"/>
</dbReference>
<feature type="region of interest" description="Disordered" evidence="1">
    <location>
        <begin position="364"/>
        <end position="387"/>
    </location>
</feature>